<dbReference type="InterPro" id="IPR012337">
    <property type="entry name" value="RNaseH-like_sf"/>
</dbReference>
<proteinExistence type="predicted"/>
<comment type="caution">
    <text evidence="1">The sequence shown here is derived from an EMBL/GenBank/DDBJ whole genome shotgun (WGS) entry which is preliminary data.</text>
</comment>
<reference evidence="1" key="2">
    <citation type="journal article" date="2023" name="BMC Genomics">
        <title>Pest status, molecular evolution, and epigenetic factors derived from the genome assembly of Frankliniella fusca, a thysanopteran phytovirus vector.</title>
        <authorList>
            <person name="Catto M.A."/>
            <person name="Labadie P.E."/>
            <person name="Jacobson A.L."/>
            <person name="Kennedy G.G."/>
            <person name="Srinivasan R."/>
            <person name="Hunt B.G."/>
        </authorList>
    </citation>
    <scope>NUCLEOTIDE SEQUENCE</scope>
    <source>
        <strain evidence="1">PL_HMW_Pooled</strain>
    </source>
</reference>
<evidence type="ECO:0000313" key="1">
    <source>
        <dbReference type="EMBL" id="KAK3924625.1"/>
    </source>
</evidence>
<organism evidence="1 2">
    <name type="scientific">Frankliniella fusca</name>
    <dbReference type="NCBI Taxonomy" id="407009"/>
    <lineage>
        <taxon>Eukaryota</taxon>
        <taxon>Metazoa</taxon>
        <taxon>Ecdysozoa</taxon>
        <taxon>Arthropoda</taxon>
        <taxon>Hexapoda</taxon>
        <taxon>Insecta</taxon>
        <taxon>Pterygota</taxon>
        <taxon>Neoptera</taxon>
        <taxon>Paraneoptera</taxon>
        <taxon>Thysanoptera</taxon>
        <taxon>Terebrantia</taxon>
        <taxon>Thripoidea</taxon>
        <taxon>Thripidae</taxon>
        <taxon>Frankliniella</taxon>
    </lineage>
</organism>
<evidence type="ECO:0000313" key="2">
    <source>
        <dbReference type="Proteomes" id="UP001219518"/>
    </source>
</evidence>
<keyword evidence="2" id="KW-1185">Reference proteome</keyword>
<accession>A0AAE1HNJ9</accession>
<protein>
    <submittedName>
        <fullName evidence="1">Uroporphyrinogen decarboxylase</fullName>
    </submittedName>
</protein>
<gene>
    <name evidence="1" type="ORF">KUF71_012758</name>
</gene>
<dbReference type="EMBL" id="JAHWGI010001195">
    <property type="protein sequence ID" value="KAK3924625.1"/>
    <property type="molecule type" value="Genomic_DNA"/>
</dbReference>
<dbReference type="Proteomes" id="UP001219518">
    <property type="component" value="Unassembled WGS sequence"/>
</dbReference>
<dbReference type="SUPFAM" id="SSF53098">
    <property type="entry name" value="Ribonuclease H-like"/>
    <property type="match status" value="1"/>
</dbReference>
<sequence length="84" mass="9890">MEVRWSSCYRMLDSIRKVYPELRAVLERKGQTKRLDEIPLEFLTEIVNFLDPLKLETERVQAKNCVTASLPLVSYHTLRQAHSE</sequence>
<name>A0AAE1HNJ9_9NEOP</name>
<dbReference type="AlphaFoldDB" id="A0AAE1HNJ9"/>
<reference evidence="1" key="1">
    <citation type="submission" date="2021-07" db="EMBL/GenBank/DDBJ databases">
        <authorList>
            <person name="Catto M.A."/>
            <person name="Jacobson A."/>
            <person name="Kennedy G."/>
            <person name="Labadie P."/>
            <person name="Hunt B.G."/>
            <person name="Srinivasan R."/>
        </authorList>
    </citation>
    <scope>NUCLEOTIDE SEQUENCE</scope>
    <source>
        <strain evidence="1">PL_HMW_Pooled</strain>
        <tissue evidence="1">Head</tissue>
    </source>
</reference>